<evidence type="ECO:0000313" key="13">
    <source>
        <dbReference type="Proteomes" id="UP000019763"/>
    </source>
</evidence>
<dbReference type="Gene3D" id="3.30.1330.90">
    <property type="entry name" value="D-3-phosphoglycerate dehydrogenase, domain 3"/>
    <property type="match status" value="1"/>
</dbReference>
<dbReference type="InterPro" id="IPR005131">
    <property type="entry name" value="Ser_deHydtase_bsu"/>
</dbReference>
<dbReference type="VEuPathDB" id="CryptoDB:GNI_052140"/>
<keyword evidence="8 12" id="KW-0456">Lyase</keyword>
<feature type="compositionally biased region" description="Basic and acidic residues" evidence="9">
    <location>
        <begin position="262"/>
        <end position="291"/>
    </location>
</feature>
<comment type="pathway">
    <text evidence="2">Carbohydrate biosynthesis; gluconeogenesis.</text>
</comment>
<comment type="caution">
    <text evidence="12">The sequence shown here is derived from an EMBL/GenBank/DDBJ whole genome shotgun (WGS) entry which is preliminary data.</text>
</comment>
<dbReference type="InterPro" id="IPR029009">
    <property type="entry name" value="ASB_dom_sf"/>
</dbReference>
<dbReference type="OrthoDB" id="192663at2759"/>
<evidence type="ECO:0000256" key="9">
    <source>
        <dbReference type="SAM" id="MobiDB-lite"/>
    </source>
</evidence>
<keyword evidence="5" id="KW-0479">Metal-binding</keyword>
<dbReference type="InterPro" id="IPR005130">
    <property type="entry name" value="Ser_deHydtase-like_asu"/>
</dbReference>
<gene>
    <name evidence="12" type="ORF">GNI_052140</name>
</gene>
<keyword evidence="6" id="KW-0408">Iron</keyword>
<dbReference type="AlphaFoldDB" id="A0A023B978"/>
<keyword evidence="13" id="KW-1185">Reference proteome</keyword>
<evidence type="ECO:0000256" key="8">
    <source>
        <dbReference type="ARBA" id="ARBA00023239"/>
    </source>
</evidence>
<proteinExistence type="predicted"/>
<evidence type="ECO:0000256" key="7">
    <source>
        <dbReference type="ARBA" id="ARBA00023014"/>
    </source>
</evidence>
<comment type="cofactor">
    <cofactor evidence="1">
        <name>[4Fe-4S] cluster</name>
        <dbReference type="ChEBI" id="CHEBI:49883"/>
    </cofactor>
</comment>
<feature type="domain" description="Serine dehydratase beta chain" evidence="11">
    <location>
        <begin position="37"/>
        <end position="235"/>
    </location>
</feature>
<evidence type="ECO:0000259" key="11">
    <source>
        <dbReference type="Pfam" id="PF03315"/>
    </source>
</evidence>
<evidence type="ECO:0000256" key="6">
    <source>
        <dbReference type="ARBA" id="ARBA00023004"/>
    </source>
</evidence>
<dbReference type="Proteomes" id="UP000019763">
    <property type="component" value="Unassembled WGS sequence"/>
</dbReference>
<evidence type="ECO:0000256" key="4">
    <source>
        <dbReference type="ARBA" id="ARBA00022485"/>
    </source>
</evidence>
<evidence type="ECO:0000256" key="5">
    <source>
        <dbReference type="ARBA" id="ARBA00022723"/>
    </source>
</evidence>
<dbReference type="PANTHER" id="PTHR30182:SF1">
    <property type="entry name" value="L-SERINE DEHYDRATASE 1"/>
    <property type="match status" value="1"/>
</dbReference>
<dbReference type="GO" id="GO:0003941">
    <property type="term" value="F:L-serine ammonia-lyase activity"/>
    <property type="evidence" value="ECO:0007669"/>
    <property type="project" value="UniProtKB-EC"/>
</dbReference>
<dbReference type="GO" id="GO:0046872">
    <property type="term" value="F:metal ion binding"/>
    <property type="evidence" value="ECO:0007669"/>
    <property type="project" value="UniProtKB-KW"/>
</dbReference>
<feature type="region of interest" description="Disordered" evidence="9">
    <location>
        <begin position="78"/>
        <end position="100"/>
    </location>
</feature>
<keyword evidence="3" id="KW-0312">Gluconeogenesis</keyword>
<dbReference type="EMBL" id="AFNH02000398">
    <property type="protein sequence ID" value="EZG71896.1"/>
    <property type="molecule type" value="Genomic_DNA"/>
</dbReference>
<protein>
    <submittedName>
        <fullName evidence="12">L-serine dehydratase</fullName>
        <ecNumber evidence="12">4.3.1.17</ecNumber>
    </submittedName>
</protein>
<feature type="compositionally biased region" description="Basic and acidic residues" evidence="9">
    <location>
        <begin position="301"/>
        <end position="315"/>
    </location>
</feature>
<evidence type="ECO:0000256" key="2">
    <source>
        <dbReference type="ARBA" id="ARBA00004742"/>
    </source>
</evidence>
<reference evidence="12" key="1">
    <citation type="submission" date="2013-12" db="EMBL/GenBank/DDBJ databases">
        <authorList>
            <person name="Omoto C.K."/>
            <person name="Sibley D."/>
            <person name="Venepally P."/>
            <person name="Hadjithomas M."/>
            <person name="Karamycheva S."/>
            <person name="Brunk B."/>
            <person name="Roos D."/>
            <person name="Caler E."/>
            <person name="Lorenzi H."/>
        </authorList>
    </citation>
    <scope>NUCLEOTIDE SEQUENCE</scope>
</reference>
<keyword evidence="7" id="KW-0411">Iron-sulfur</keyword>
<dbReference type="InterPro" id="IPR051318">
    <property type="entry name" value="Fe-S_L-Ser"/>
</dbReference>
<dbReference type="eggNOG" id="ENOG502QVSV">
    <property type="taxonomic scope" value="Eukaryota"/>
</dbReference>
<accession>A0A023B978</accession>
<evidence type="ECO:0000256" key="1">
    <source>
        <dbReference type="ARBA" id="ARBA00001966"/>
    </source>
</evidence>
<keyword evidence="4" id="KW-0004">4Fe-4S</keyword>
<dbReference type="GeneID" id="22911928"/>
<dbReference type="Pfam" id="PF03315">
    <property type="entry name" value="SDH_beta"/>
    <property type="match status" value="1"/>
</dbReference>
<feature type="domain" description="Serine dehydratase-like alpha subunit" evidence="10">
    <location>
        <begin position="421"/>
        <end position="687"/>
    </location>
</feature>
<dbReference type="SUPFAM" id="SSF143548">
    <property type="entry name" value="Serine metabolism enzymes domain"/>
    <property type="match status" value="1"/>
</dbReference>
<dbReference type="GO" id="GO:0051539">
    <property type="term" value="F:4 iron, 4 sulfur cluster binding"/>
    <property type="evidence" value="ECO:0007669"/>
    <property type="project" value="UniProtKB-KW"/>
</dbReference>
<evidence type="ECO:0000313" key="12">
    <source>
        <dbReference type="EMBL" id="EZG71896.1"/>
    </source>
</evidence>
<dbReference type="GO" id="GO:0006094">
    <property type="term" value="P:gluconeogenesis"/>
    <property type="evidence" value="ECO:0007669"/>
    <property type="project" value="UniProtKB-KW"/>
</dbReference>
<dbReference type="RefSeq" id="XP_011129806.1">
    <property type="nucleotide sequence ID" value="XM_011131504.1"/>
</dbReference>
<name>A0A023B978_GRENI</name>
<sequence>MQDIETLGSAAAATLACGATESSATANALRPSSIRTSVFDMYKIGPGPSSSHTIGPMKICNDFLKEVKNCFLPTLERTSKSNGTLNNPPGGPSPVGSNGHTHDQALEEIVILGETQNEVMEGEYQIAIHLFGSLSATGLGHGTHTAVIGGLLGWEPMTCDPVALPLLLTERGALYDFPVPELKIKMGAEHIVWHDPCDISELYHPNTLRLQILRGPDVCFEREYYSVGGGFIERKGGMPEDFREEEPVYPYTSFEQVVDHLKERTDSREPDSKEHDSKEHDSKEHDSHKSGSQDPDSQESGSKEPGTKKTGEYDRQCSVTSLDTEACSPCGGTPEFETGAKPSGWADAKPNALGELLTLLPTGGCPKSLGGTLMAESAEAESRVKASPSTEFLGGCLSEGQLGKFMNACGGASDVSGSWTRGIDVVELMLRNEEKLTGMGREEILEGVRKIIEVMDRSVERGLSCEGTLPGPIQLKRKAACVFERATRRSGRSVVCANDLGLLNAYAMAASEENAAGMLVVTAPTSGSSGVIPGLLYFMKKHMGVCESVRERSLVCGCLFGFLIKHNASISGAEMGCMGEIGVASAMGAAMLAYAQDCTLREVEAAAEIALEHHFGVTCDPIGGYVQIPCIQRNSMGAVKAYNAFILATGSDPDHQKINFDGAVQVMNQTGRDMHKDYKETSQGGLAKLNVVPC</sequence>
<evidence type="ECO:0000256" key="3">
    <source>
        <dbReference type="ARBA" id="ARBA00022432"/>
    </source>
</evidence>
<dbReference type="Pfam" id="PF03313">
    <property type="entry name" value="SDH_alpha"/>
    <property type="match status" value="1"/>
</dbReference>
<organism evidence="12 13">
    <name type="scientific">Gregarina niphandrodes</name>
    <name type="common">Septate eugregarine</name>
    <dbReference type="NCBI Taxonomy" id="110365"/>
    <lineage>
        <taxon>Eukaryota</taxon>
        <taxon>Sar</taxon>
        <taxon>Alveolata</taxon>
        <taxon>Apicomplexa</taxon>
        <taxon>Conoidasida</taxon>
        <taxon>Gregarinasina</taxon>
        <taxon>Eugregarinorida</taxon>
        <taxon>Gregarinidae</taxon>
        <taxon>Gregarina</taxon>
    </lineage>
</organism>
<dbReference type="OMA" id="GMIFRAF"/>
<dbReference type="EC" id="4.3.1.17" evidence="12"/>
<dbReference type="PANTHER" id="PTHR30182">
    <property type="entry name" value="L-SERINE DEHYDRATASE"/>
    <property type="match status" value="1"/>
</dbReference>
<feature type="region of interest" description="Disordered" evidence="9">
    <location>
        <begin position="262"/>
        <end position="318"/>
    </location>
</feature>
<evidence type="ECO:0000259" key="10">
    <source>
        <dbReference type="Pfam" id="PF03313"/>
    </source>
</evidence>